<dbReference type="GO" id="GO:0005783">
    <property type="term" value="C:endoplasmic reticulum"/>
    <property type="evidence" value="ECO:0007669"/>
    <property type="project" value="UniProtKB-SubCell"/>
</dbReference>
<sequence>MSHQNTEEINRQAGNLEVQRQPKTFERINDGVYALKREVDPDVTLVFFHGLSQRGTNPEQAFWRTWKRRDHEDCWPESLLPELLKKEGRGYKASVLSVSYENRPDPGKDGKGTQASDEYLIVENLVNDLILNEDADVGQKGVPVILVGHDLGGILVKSFVLMVERKAHSESEEKVTRKLKNFLENLSSVFFYSTPHHGAKAFEQLAAKLKKSDANQMLRLMTILHKETARINEDFGTYRRGEQGLKKFTTYGIHAACATLEGELSIQIVAEASARNDIDDFYSGRADHFGICQEQAAITWILSNGGSSKRYESVDYQMTIQTSRLSFRKIKAERFLLFPRASK</sequence>
<comment type="subcellular location">
    <subcellularLocation>
        <location evidence="2">Endoplasmic reticulum</location>
    </subcellularLocation>
    <subcellularLocation>
        <location evidence="3">Membrane</location>
    </subcellularLocation>
    <subcellularLocation>
        <location evidence="1">Mitochondrion</location>
    </subcellularLocation>
</comment>
<organism evidence="8 9">
    <name type="scientific">Riccia fluitans</name>
    <dbReference type="NCBI Taxonomy" id="41844"/>
    <lineage>
        <taxon>Eukaryota</taxon>
        <taxon>Viridiplantae</taxon>
        <taxon>Streptophyta</taxon>
        <taxon>Embryophyta</taxon>
        <taxon>Marchantiophyta</taxon>
        <taxon>Marchantiopsida</taxon>
        <taxon>Marchantiidae</taxon>
        <taxon>Marchantiales</taxon>
        <taxon>Ricciaceae</taxon>
        <taxon>Riccia</taxon>
    </lineage>
</organism>
<keyword evidence="9" id="KW-1185">Reference proteome</keyword>
<comment type="caution">
    <text evidence="8">The sequence shown here is derived from an EMBL/GenBank/DDBJ whole genome shotgun (WGS) entry which is preliminary data.</text>
</comment>
<evidence type="ECO:0000313" key="8">
    <source>
        <dbReference type="EMBL" id="KAL2629384.1"/>
    </source>
</evidence>
<keyword evidence="5" id="KW-0496">Mitochondrion</keyword>
<evidence type="ECO:0000256" key="5">
    <source>
        <dbReference type="ARBA" id="ARBA00023128"/>
    </source>
</evidence>
<dbReference type="GO" id="GO:0016020">
    <property type="term" value="C:membrane"/>
    <property type="evidence" value="ECO:0007669"/>
    <property type="project" value="UniProtKB-SubCell"/>
</dbReference>
<evidence type="ECO:0000256" key="2">
    <source>
        <dbReference type="ARBA" id="ARBA00004240"/>
    </source>
</evidence>
<dbReference type="EMBL" id="JBHFFA010000004">
    <property type="protein sequence ID" value="KAL2629384.1"/>
    <property type="molecule type" value="Genomic_DNA"/>
</dbReference>
<gene>
    <name evidence="8" type="ORF">R1flu_014070</name>
</gene>
<dbReference type="InterPro" id="IPR029058">
    <property type="entry name" value="AB_hydrolase_fold"/>
</dbReference>
<dbReference type="GO" id="GO:0005739">
    <property type="term" value="C:mitochondrion"/>
    <property type="evidence" value="ECO:0007669"/>
    <property type="project" value="UniProtKB-SubCell"/>
</dbReference>
<dbReference type="InterPro" id="IPR052374">
    <property type="entry name" value="SERAC1"/>
</dbReference>
<dbReference type="Gene3D" id="3.40.50.1820">
    <property type="entry name" value="alpha/beta hydrolase"/>
    <property type="match status" value="1"/>
</dbReference>
<dbReference type="PANTHER" id="PTHR48182">
    <property type="entry name" value="PROTEIN SERAC1"/>
    <property type="match status" value="1"/>
</dbReference>
<proteinExistence type="predicted"/>
<accession>A0ABD1YG60</accession>
<name>A0ABD1YG60_9MARC</name>
<reference evidence="8 9" key="1">
    <citation type="submission" date="2024-09" db="EMBL/GenBank/DDBJ databases">
        <title>Chromosome-scale assembly of Riccia fluitans.</title>
        <authorList>
            <person name="Paukszto L."/>
            <person name="Sawicki J."/>
            <person name="Karawczyk K."/>
            <person name="Piernik-Szablinska J."/>
            <person name="Szczecinska M."/>
            <person name="Mazdziarz M."/>
        </authorList>
    </citation>
    <scope>NUCLEOTIDE SEQUENCE [LARGE SCALE GENOMIC DNA]</scope>
    <source>
        <strain evidence="8">Rf_01</strain>
        <tissue evidence="8">Aerial parts of the thallus</tissue>
    </source>
</reference>
<dbReference type="PANTHER" id="PTHR48182:SF2">
    <property type="entry name" value="PROTEIN SERAC1"/>
    <property type="match status" value="1"/>
</dbReference>
<protein>
    <recommendedName>
        <fullName evidence="10">DUF676 domain-containing protein</fullName>
    </recommendedName>
</protein>
<feature type="region of interest" description="Disordered" evidence="7">
    <location>
        <begin position="1"/>
        <end position="21"/>
    </location>
</feature>
<feature type="compositionally biased region" description="Basic and acidic residues" evidence="7">
    <location>
        <begin position="1"/>
        <end position="10"/>
    </location>
</feature>
<evidence type="ECO:0000256" key="7">
    <source>
        <dbReference type="SAM" id="MobiDB-lite"/>
    </source>
</evidence>
<dbReference type="Proteomes" id="UP001605036">
    <property type="component" value="Unassembled WGS sequence"/>
</dbReference>
<dbReference type="AlphaFoldDB" id="A0ABD1YG60"/>
<keyword evidence="4" id="KW-0256">Endoplasmic reticulum</keyword>
<keyword evidence="6" id="KW-0472">Membrane</keyword>
<evidence type="ECO:0008006" key="10">
    <source>
        <dbReference type="Google" id="ProtNLM"/>
    </source>
</evidence>
<evidence type="ECO:0000256" key="4">
    <source>
        <dbReference type="ARBA" id="ARBA00022824"/>
    </source>
</evidence>
<dbReference type="SUPFAM" id="SSF53474">
    <property type="entry name" value="alpha/beta-Hydrolases"/>
    <property type="match status" value="1"/>
</dbReference>
<evidence type="ECO:0000313" key="9">
    <source>
        <dbReference type="Proteomes" id="UP001605036"/>
    </source>
</evidence>
<evidence type="ECO:0000256" key="3">
    <source>
        <dbReference type="ARBA" id="ARBA00004370"/>
    </source>
</evidence>
<evidence type="ECO:0000256" key="1">
    <source>
        <dbReference type="ARBA" id="ARBA00004173"/>
    </source>
</evidence>
<evidence type="ECO:0000256" key="6">
    <source>
        <dbReference type="ARBA" id="ARBA00023136"/>
    </source>
</evidence>